<dbReference type="Gene3D" id="2.40.50.40">
    <property type="match status" value="1"/>
</dbReference>
<comment type="subunit">
    <text evidence="1">Component of the NuA4 histone acetyltransferase complex.</text>
</comment>
<comment type="caution">
    <text evidence="4">The sequence shown here is derived from an EMBL/GenBank/DDBJ whole genome shotgun (WGS) entry which is preliminary data.</text>
</comment>
<dbReference type="InterPro" id="IPR016197">
    <property type="entry name" value="Chromo-like_dom_sf"/>
</dbReference>
<evidence type="ECO:0000313" key="4">
    <source>
        <dbReference type="EMBL" id="KAL2060411.1"/>
    </source>
</evidence>
<dbReference type="EMBL" id="JAZHXI010000022">
    <property type="protein sequence ID" value="KAL2060411.1"/>
    <property type="molecule type" value="Genomic_DNA"/>
</dbReference>
<evidence type="ECO:0000313" key="5">
    <source>
        <dbReference type="Proteomes" id="UP001595075"/>
    </source>
</evidence>
<evidence type="ECO:0000256" key="1">
    <source>
        <dbReference type="ARBA" id="ARBA00011353"/>
    </source>
</evidence>
<name>A0ABR4BT89_9HELO</name>
<dbReference type="InterPro" id="IPR000953">
    <property type="entry name" value="Chromo/chromo_shadow_dom"/>
</dbReference>
<feature type="region of interest" description="Disordered" evidence="2">
    <location>
        <begin position="1"/>
        <end position="39"/>
    </location>
</feature>
<proteinExistence type="predicted"/>
<dbReference type="PROSITE" id="PS50013">
    <property type="entry name" value="CHROMO_2"/>
    <property type="match status" value="1"/>
</dbReference>
<evidence type="ECO:0000259" key="3">
    <source>
        <dbReference type="PROSITE" id="PS50013"/>
    </source>
</evidence>
<reference evidence="4 5" key="1">
    <citation type="journal article" date="2024" name="Commun. Biol.">
        <title>Comparative genomic analysis of thermophilic fungi reveals convergent evolutionary adaptations and gene losses.</title>
        <authorList>
            <person name="Steindorff A.S."/>
            <person name="Aguilar-Pontes M.V."/>
            <person name="Robinson A.J."/>
            <person name="Andreopoulos B."/>
            <person name="LaButti K."/>
            <person name="Kuo A."/>
            <person name="Mondo S."/>
            <person name="Riley R."/>
            <person name="Otillar R."/>
            <person name="Haridas S."/>
            <person name="Lipzen A."/>
            <person name="Grimwood J."/>
            <person name="Schmutz J."/>
            <person name="Clum A."/>
            <person name="Reid I.D."/>
            <person name="Moisan M.C."/>
            <person name="Butler G."/>
            <person name="Nguyen T.T.M."/>
            <person name="Dewar K."/>
            <person name="Conant G."/>
            <person name="Drula E."/>
            <person name="Henrissat B."/>
            <person name="Hansel C."/>
            <person name="Singer S."/>
            <person name="Hutchinson M.I."/>
            <person name="de Vries R.P."/>
            <person name="Natvig D.O."/>
            <person name="Powell A.J."/>
            <person name="Tsang A."/>
            <person name="Grigoriev I.V."/>
        </authorList>
    </citation>
    <scope>NUCLEOTIDE SEQUENCE [LARGE SCALE GENOMIC DNA]</scope>
    <source>
        <strain evidence="4 5">CBS 494.80</strain>
    </source>
</reference>
<accession>A0ABR4BT89</accession>
<protein>
    <recommendedName>
        <fullName evidence="3">Chromo domain-containing protein</fullName>
    </recommendedName>
</protein>
<feature type="compositionally biased region" description="Basic residues" evidence="2">
    <location>
        <begin position="10"/>
        <end position="25"/>
    </location>
</feature>
<feature type="domain" description="Chromo" evidence="3">
    <location>
        <begin position="49"/>
        <end position="90"/>
    </location>
</feature>
<keyword evidence="5" id="KW-1185">Reference proteome</keyword>
<dbReference type="Proteomes" id="UP001595075">
    <property type="component" value="Unassembled WGS sequence"/>
</dbReference>
<organism evidence="4 5">
    <name type="scientific">Oculimacula yallundae</name>
    <dbReference type="NCBI Taxonomy" id="86028"/>
    <lineage>
        <taxon>Eukaryota</taxon>
        <taxon>Fungi</taxon>
        <taxon>Dikarya</taxon>
        <taxon>Ascomycota</taxon>
        <taxon>Pezizomycotina</taxon>
        <taxon>Leotiomycetes</taxon>
        <taxon>Helotiales</taxon>
        <taxon>Ploettnerulaceae</taxon>
        <taxon>Oculimacula</taxon>
    </lineage>
</organism>
<evidence type="ECO:0000256" key="2">
    <source>
        <dbReference type="SAM" id="MobiDB-lite"/>
    </source>
</evidence>
<sequence>MTTESNGKPAGKRQGKGKRLGKKKTIIGQKGNSAGPGSANVINAKEEEYIIKYILAIENREREGKTEYLVEWDGHPRINDLTWEPELEVK</sequence>
<dbReference type="SUPFAM" id="SSF54160">
    <property type="entry name" value="Chromo domain-like"/>
    <property type="match status" value="1"/>
</dbReference>
<gene>
    <name evidence="4" type="ORF">VTL71DRAFT_9441</name>
</gene>